<evidence type="ECO:0000313" key="4">
    <source>
        <dbReference type="Proteomes" id="UP000290921"/>
    </source>
</evidence>
<gene>
    <name evidence="3" type="ORF">DP130_02525</name>
    <name evidence="2" type="ORF">K234311028_17650</name>
</gene>
<evidence type="ECO:0000256" key="1">
    <source>
        <dbReference type="SAM" id="Coils"/>
    </source>
</evidence>
<dbReference type="AlphaFoldDB" id="A0A4Q0VG10"/>
<dbReference type="Pfam" id="PF04402">
    <property type="entry name" value="SIMPL"/>
    <property type="match status" value="1"/>
</dbReference>
<dbReference type="EMBL" id="QMAP01000002">
    <property type="protein sequence ID" value="RXI49880.1"/>
    <property type="molecule type" value="Genomic_DNA"/>
</dbReference>
<dbReference type="PANTHER" id="PTHR34387">
    <property type="entry name" value="SLR1258 PROTEIN"/>
    <property type="match status" value="1"/>
</dbReference>
<evidence type="ECO:0000313" key="5">
    <source>
        <dbReference type="Proteomes" id="UP001321763"/>
    </source>
</evidence>
<evidence type="ECO:0000313" key="2">
    <source>
        <dbReference type="EMBL" id="BDR81519.1"/>
    </source>
</evidence>
<dbReference type="Proteomes" id="UP001321763">
    <property type="component" value="Chromosome"/>
</dbReference>
<dbReference type="Gene3D" id="3.30.110.170">
    <property type="entry name" value="Protein of unknown function (DUF541), domain 1"/>
    <property type="match status" value="1"/>
</dbReference>
<feature type="coiled-coil region" evidence="1">
    <location>
        <begin position="39"/>
        <end position="66"/>
    </location>
</feature>
<reference evidence="2 5" key="2">
    <citation type="submission" date="2022-09" db="EMBL/GenBank/DDBJ databases">
        <title>complete genome sequences of Clostridium tetani str. KHSU-234311-028 isolated from soil.</title>
        <authorList>
            <person name="Sekizuka T."/>
            <person name="Shitada C."/>
            <person name="Takahashi M."/>
            <person name="Kuroda M."/>
        </authorList>
    </citation>
    <scope>NUCLEOTIDE SEQUENCE [LARGE SCALE GENOMIC DNA]</scope>
    <source>
        <strain evidence="2 5">KHSU-234311-028</strain>
    </source>
</reference>
<dbReference type="InterPro" id="IPR052022">
    <property type="entry name" value="26kDa_periplasmic_antigen"/>
</dbReference>
<dbReference type="GO" id="GO:0006974">
    <property type="term" value="P:DNA damage response"/>
    <property type="evidence" value="ECO:0007669"/>
    <property type="project" value="TreeGrafter"/>
</dbReference>
<dbReference type="EMBL" id="AP026818">
    <property type="protein sequence ID" value="BDR81519.1"/>
    <property type="molecule type" value="Genomic_DNA"/>
</dbReference>
<dbReference type="InterPro" id="IPR007497">
    <property type="entry name" value="SIMPL/DUF541"/>
</dbReference>
<reference evidence="3 4" key="1">
    <citation type="submission" date="2018-06" db="EMBL/GenBank/DDBJ databases">
        <title>Genome conservation of Clostridium tetani.</title>
        <authorList>
            <person name="Bruggemann H."/>
            <person name="Popoff M.R."/>
        </authorList>
    </citation>
    <scope>NUCLEOTIDE SEQUENCE [LARGE SCALE GENOMIC DNA]</scope>
    <source>
        <strain evidence="3 4">2017.061</strain>
    </source>
</reference>
<dbReference type="Proteomes" id="UP000290921">
    <property type="component" value="Unassembled WGS sequence"/>
</dbReference>
<organism evidence="3 4">
    <name type="scientific">Clostridium tetani</name>
    <dbReference type="NCBI Taxonomy" id="1513"/>
    <lineage>
        <taxon>Bacteria</taxon>
        <taxon>Bacillati</taxon>
        <taxon>Bacillota</taxon>
        <taxon>Clostridia</taxon>
        <taxon>Eubacteriales</taxon>
        <taxon>Clostridiaceae</taxon>
        <taxon>Clostridium</taxon>
    </lineage>
</organism>
<accession>A0A4Q0VG10</accession>
<proteinExistence type="predicted"/>
<protein>
    <submittedName>
        <fullName evidence="3">SIMPL domain-containing protein</fullName>
    </submittedName>
</protein>
<dbReference type="Gene3D" id="3.30.70.2970">
    <property type="entry name" value="Protein of unknown function (DUF541), domain 2"/>
    <property type="match status" value="1"/>
</dbReference>
<dbReference type="RefSeq" id="WP_129029807.1">
    <property type="nucleotide sequence ID" value="NZ_AP026806.1"/>
</dbReference>
<dbReference type="PANTHER" id="PTHR34387:SF1">
    <property type="entry name" value="PERIPLASMIC IMMUNOGENIC PROTEIN"/>
    <property type="match status" value="1"/>
</dbReference>
<keyword evidence="1" id="KW-0175">Coiled coil</keyword>
<evidence type="ECO:0000313" key="3">
    <source>
        <dbReference type="EMBL" id="RXI49880.1"/>
    </source>
</evidence>
<sequence length="216" mass="23982">MYSGFYNARGSICNKGRVKVIGVGSLKAQPDMVVVSLGIITEDKNLEKAQRENAKISDRVIRELQNMGIDRRDISTANYNIEAQYDYVDNKRVFRGYRVTNILSVNIRDITKVGEIIDASVKNGANNVGNVSFTISNPKHYNNRTLKLAVENAVEKAMVIGNTLKVQVNTTPCSVKEVRPTEIFRENTAMFQATATTPIMPGELTISATVEAIFVY</sequence>
<name>A0A4Q0VG10_CLOTA</name>